<dbReference type="AlphaFoldDB" id="A0A9W8K9G0"/>
<sequence length="348" mass="36736">MIPIQTSLTKLLGIKSPIVSAPMAGASGGALAAQVTLAGGFGFLGAGYEPPDVLTRELGIARQLLQHTDHDAPLPIGVGFLAWQLEKSPDRAEQLLSIVLEHRVQAVWLAFGQDLGRWADYVRIHDENAGSAKAVKIFVQLSTVEQAHWAVKECKADVIVAQGNEAGGHGLGPSLPLLTLFPLIADVVKSLNGPPLIAAGGLAIGAQIASLLTLGAQGVVLGTRFLLSPESLYTDSHRQALIAADSSQSVRTMAFDYARNTLGWPDGIDGRGLRNGTVVDYERGMDVAVIQEKLAQAIKAGDSTRMVVWAGSGIGLMTKTMPAQDIVNELHEECVRHLRGAGDLVVNA</sequence>
<comment type="caution">
    <text evidence="4">The sequence shown here is derived from an EMBL/GenBank/DDBJ whole genome shotgun (WGS) entry which is preliminary data.</text>
</comment>
<evidence type="ECO:0000256" key="2">
    <source>
        <dbReference type="ARBA" id="ARBA00022643"/>
    </source>
</evidence>
<evidence type="ECO:0008006" key="6">
    <source>
        <dbReference type="Google" id="ProtNLM"/>
    </source>
</evidence>
<dbReference type="Gene3D" id="3.20.20.70">
    <property type="entry name" value="Aldolase class I"/>
    <property type="match status" value="1"/>
</dbReference>
<dbReference type="SUPFAM" id="SSF51412">
    <property type="entry name" value="Inosine monophosphate dehydrogenase (IMPDH)"/>
    <property type="match status" value="1"/>
</dbReference>
<organism evidence="4 5">
    <name type="scientific">Agrocybe chaxingu</name>
    <dbReference type="NCBI Taxonomy" id="84603"/>
    <lineage>
        <taxon>Eukaryota</taxon>
        <taxon>Fungi</taxon>
        <taxon>Dikarya</taxon>
        <taxon>Basidiomycota</taxon>
        <taxon>Agaricomycotina</taxon>
        <taxon>Agaricomycetes</taxon>
        <taxon>Agaricomycetidae</taxon>
        <taxon>Agaricales</taxon>
        <taxon>Agaricineae</taxon>
        <taxon>Strophariaceae</taxon>
        <taxon>Agrocybe</taxon>
    </lineage>
</organism>
<dbReference type="Pfam" id="PF03060">
    <property type="entry name" value="NMO"/>
    <property type="match status" value="1"/>
</dbReference>
<evidence type="ECO:0000313" key="5">
    <source>
        <dbReference type="Proteomes" id="UP001148786"/>
    </source>
</evidence>
<dbReference type="CDD" id="cd04730">
    <property type="entry name" value="NPD_like"/>
    <property type="match status" value="1"/>
</dbReference>
<evidence type="ECO:0000256" key="1">
    <source>
        <dbReference type="ARBA" id="ARBA00022630"/>
    </source>
</evidence>
<proteinExistence type="predicted"/>
<keyword evidence="5" id="KW-1185">Reference proteome</keyword>
<dbReference type="GO" id="GO:0018580">
    <property type="term" value="F:nitronate monooxygenase activity"/>
    <property type="evidence" value="ECO:0007669"/>
    <property type="project" value="InterPro"/>
</dbReference>
<dbReference type="InterPro" id="IPR013785">
    <property type="entry name" value="Aldolase_TIM"/>
</dbReference>
<protein>
    <recommendedName>
        <fullName evidence="6">Nitronate monooxygenase</fullName>
    </recommendedName>
</protein>
<dbReference type="PANTHER" id="PTHR32332:SF31">
    <property type="entry name" value="2-NITROPROPANE DIOXYGENASE FAMILY, PUTATIVE (AFU_ORTHOLOGUE AFUA_2G09850)-RELATED"/>
    <property type="match status" value="1"/>
</dbReference>
<keyword evidence="3" id="KW-0560">Oxidoreductase</keyword>
<gene>
    <name evidence="4" type="ORF">NLJ89_g4631</name>
</gene>
<dbReference type="InterPro" id="IPR004136">
    <property type="entry name" value="NMO"/>
</dbReference>
<dbReference type="Proteomes" id="UP001148786">
    <property type="component" value="Unassembled WGS sequence"/>
</dbReference>
<accession>A0A9W8K9G0</accession>
<evidence type="ECO:0000313" key="4">
    <source>
        <dbReference type="EMBL" id="KAJ3510508.1"/>
    </source>
</evidence>
<evidence type="ECO:0000256" key="3">
    <source>
        <dbReference type="ARBA" id="ARBA00023002"/>
    </source>
</evidence>
<dbReference type="PANTHER" id="PTHR32332">
    <property type="entry name" value="2-NITROPROPANE DIOXYGENASE"/>
    <property type="match status" value="1"/>
</dbReference>
<name>A0A9W8K9G0_9AGAR</name>
<keyword evidence="1" id="KW-0285">Flavoprotein</keyword>
<dbReference type="OrthoDB" id="2349068at2759"/>
<reference evidence="4" key="1">
    <citation type="submission" date="2022-07" db="EMBL/GenBank/DDBJ databases">
        <title>Genome Sequence of Agrocybe chaxingu.</title>
        <authorList>
            <person name="Buettner E."/>
        </authorList>
    </citation>
    <scope>NUCLEOTIDE SEQUENCE</scope>
    <source>
        <strain evidence="4">MP-N11</strain>
    </source>
</reference>
<keyword evidence="2" id="KW-0288">FMN</keyword>
<dbReference type="EMBL" id="JANKHO010000393">
    <property type="protein sequence ID" value="KAJ3510508.1"/>
    <property type="molecule type" value="Genomic_DNA"/>
</dbReference>